<proteinExistence type="predicted"/>
<keyword evidence="2" id="KW-1185">Reference proteome</keyword>
<dbReference type="RefSeq" id="WP_282543051.1">
    <property type="nucleotide sequence ID" value="NZ_JASCIQ010000013.1"/>
</dbReference>
<evidence type="ECO:0000313" key="2">
    <source>
        <dbReference type="Proteomes" id="UP001223978"/>
    </source>
</evidence>
<evidence type="ECO:0000313" key="1">
    <source>
        <dbReference type="EMBL" id="MDI3404973.1"/>
    </source>
</evidence>
<sequence>MLLAGLLAGAGVPPANVQMAVDWRKRPAPLRNAAYARVPMQASLILWARSVARSTEAAV</sequence>
<gene>
    <name evidence="1" type="ORF">QIS96_14240</name>
</gene>
<organism evidence="1 2">
    <name type="scientific">Streptomyces cavernicola</name>
    <dbReference type="NCBI Taxonomy" id="3043613"/>
    <lineage>
        <taxon>Bacteria</taxon>
        <taxon>Bacillati</taxon>
        <taxon>Actinomycetota</taxon>
        <taxon>Actinomycetes</taxon>
        <taxon>Kitasatosporales</taxon>
        <taxon>Streptomycetaceae</taxon>
        <taxon>Streptomyces</taxon>
    </lineage>
</organism>
<reference evidence="1 2" key="1">
    <citation type="submission" date="2023-05" db="EMBL/GenBank/DDBJ databases">
        <title>Draft genome sequence of Streptomyces sp. B-S-A6 isolated from a cave soil in Thailand.</title>
        <authorList>
            <person name="Chamroensaksri N."/>
            <person name="Muangham S."/>
        </authorList>
    </citation>
    <scope>NUCLEOTIDE SEQUENCE [LARGE SCALE GENOMIC DNA]</scope>
    <source>
        <strain evidence="1 2">B-S-A6</strain>
    </source>
</reference>
<accession>A0ABT6S9X6</accession>
<comment type="caution">
    <text evidence="1">The sequence shown here is derived from an EMBL/GenBank/DDBJ whole genome shotgun (WGS) entry which is preliminary data.</text>
</comment>
<dbReference type="Proteomes" id="UP001223978">
    <property type="component" value="Unassembled WGS sequence"/>
</dbReference>
<name>A0ABT6S9X6_9ACTN</name>
<protein>
    <submittedName>
        <fullName evidence="1">Uncharacterized protein</fullName>
    </submittedName>
</protein>
<dbReference type="EMBL" id="JASCIQ010000013">
    <property type="protein sequence ID" value="MDI3404973.1"/>
    <property type="molecule type" value="Genomic_DNA"/>
</dbReference>